<keyword evidence="1" id="KW-0694">RNA-binding</keyword>
<evidence type="ECO:0000256" key="1">
    <source>
        <dbReference type="RuleBase" id="RU368003"/>
    </source>
</evidence>
<dbReference type="PANTHER" id="PTHR15341:SF3">
    <property type="entry name" value="NUCLEAR NUCLEIC ACID-BINDING PROTEIN C1D"/>
    <property type="match status" value="1"/>
</dbReference>
<comment type="function">
    <text evidence="1">Required for exosome-dependent processing of pre-rRNA and small nucleolar RNA (snRNA) precursors. Involved in processing of 35S pre-rRNA at the A0, A1 and A2 sites.</text>
</comment>
<evidence type="ECO:0000313" key="3">
    <source>
        <dbReference type="EMBL" id="QGN17458.1"/>
    </source>
</evidence>
<keyword evidence="1" id="KW-0539">Nucleus</keyword>
<dbReference type="InterPro" id="IPR011082">
    <property type="entry name" value="Exosome-assoc_fac/DNA_repair"/>
</dbReference>
<dbReference type="EMBL" id="CP015059">
    <property type="protein sequence ID" value="QGN17458.1"/>
    <property type="molecule type" value="Genomic_DNA"/>
</dbReference>
<comment type="subcellular location">
    <subcellularLocation>
        <location evidence="1">Nucleus</location>
    </subcellularLocation>
</comment>
<accession>A0ABX6F285</accession>
<dbReference type="Proteomes" id="UP000422736">
    <property type="component" value="Chromosome 6"/>
</dbReference>
<reference evidence="3 4" key="1">
    <citation type="submission" date="2016-03" db="EMBL/GenBank/DDBJ databases">
        <title>How can Kluyveromyces marxianus grow so fast - potential evolutionary course in Saccharomyces Complex revealed by comparative genomics.</title>
        <authorList>
            <person name="Mo W."/>
            <person name="Lu W."/>
            <person name="Yang X."/>
            <person name="Qi J."/>
            <person name="Lv H."/>
        </authorList>
    </citation>
    <scope>NUCLEOTIDE SEQUENCE [LARGE SCALE GENOMIC DNA]</scope>
    <source>
        <strain evidence="3 4">FIM1</strain>
    </source>
</reference>
<sequence>MRRAYHYCNRTQDANERPTNTTYKPSNPSAMEDSKKIKPYILHLNKQIKQLTGEIDKLTSKSLDEQLLLLQDEKQKLDLSNKYAYILSSLCFAYMKVLNVKDFSSIMAELGRCKSYMDKSKQLETKQQSQEQETLEQEKQAKKVLQSALSGKSTEPAISSVHFQGKHTKFADESATSTKKDKDTSLVDQVMDRMKKQKQTQKQSKTKASGRVSKK</sequence>
<name>A0ABX6F285_KLUMA</name>
<feature type="region of interest" description="Disordered" evidence="2">
    <location>
        <begin position="124"/>
        <end position="215"/>
    </location>
</feature>
<feature type="compositionally biased region" description="Polar residues" evidence="2">
    <location>
        <begin position="147"/>
        <end position="157"/>
    </location>
</feature>
<comment type="similarity">
    <text evidence="1">Belongs to the C1D family.</text>
</comment>
<proteinExistence type="inferred from homology"/>
<feature type="compositionally biased region" description="Polar residues" evidence="2">
    <location>
        <begin position="9"/>
        <end position="29"/>
    </location>
</feature>
<keyword evidence="4" id="KW-1185">Reference proteome</keyword>
<dbReference type="PANTHER" id="PTHR15341">
    <property type="entry name" value="SUN-COR STEROID HORMONE RECEPTOR CO-REPRESSOR"/>
    <property type="match status" value="1"/>
</dbReference>
<keyword evidence="1" id="KW-0698">rRNA processing</keyword>
<evidence type="ECO:0000256" key="2">
    <source>
        <dbReference type="SAM" id="MobiDB-lite"/>
    </source>
</evidence>
<evidence type="ECO:0000313" key="4">
    <source>
        <dbReference type="Proteomes" id="UP000422736"/>
    </source>
</evidence>
<feature type="region of interest" description="Disordered" evidence="2">
    <location>
        <begin position="1"/>
        <end position="32"/>
    </location>
</feature>
<gene>
    <name evidence="3" type="primary">LRP1</name>
    <name evidence="3" type="ORF">FIM1_4192</name>
</gene>
<feature type="compositionally biased region" description="Basic and acidic residues" evidence="2">
    <location>
        <begin position="178"/>
        <end position="194"/>
    </location>
</feature>
<protein>
    <recommendedName>
        <fullName evidence="1">Exosome complex protein</fullName>
    </recommendedName>
</protein>
<organism evidence="3 4">
    <name type="scientific">Kluyveromyces marxianus</name>
    <name type="common">Yeast</name>
    <name type="synonym">Candida kefyr</name>
    <dbReference type="NCBI Taxonomy" id="4911"/>
    <lineage>
        <taxon>Eukaryota</taxon>
        <taxon>Fungi</taxon>
        <taxon>Dikarya</taxon>
        <taxon>Ascomycota</taxon>
        <taxon>Saccharomycotina</taxon>
        <taxon>Saccharomycetes</taxon>
        <taxon>Saccharomycetales</taxon>
        <taxon>Saccharomycetaceae</taxon>
        <taxon>Kluyveromyces</taxon>
    </lineage>
</organism>